<evidence type="ECO:0000313" key="3">
    <source>
        <dbReference type="Proteomes" id="UP000176504"/>
    </source>
</evidence>
<dbReference type="EMBL" id="MEVI01000002">
    <property type="protein sequence ID" value="OGC55402.1"/>
    <property type="molecule type" value="Genomic_DNA"/>
</dbReference>
<organism evidence="2 3">
    <name type="scientific">candidate division WWE3 bacterium RIFCSPLOWO2_01_FULL_41_18</name>
    <dbReference type="NCBI Taxonomy" id="1802625"/>
    <lineage>
        <taxon>Bacteria</taxon>
        <taxon>Katanobacteria</taxon>
    </lineage>
</organism>
<evidence type="ECO:0000256" key="1">
    <source>
        <dbReference type="SAM" id="Phobius"/>
    </source>
</evidence>
<comment type="caution">
    <text evidence="2">The sequence shown here is derived from an EMBL/GenBank/DDBJ whole genome shotgun (WGS) entry which is preliminary data.</text>
</comment>
<evidence type="ECO:0000313" key="2">
    <source>
        <dbReference type="EMBL" id="OGC55402.1"/>
    </source>
</evidence>
<dbReference type="AlphaFoldDB" id="A0A1F4VDT2"/>
<feature type="transmembrane region" description="Helical" evidence="1">
    <location>
        <begin position="12"/>
        <end position="33"/>
    </location>
</feature>
<sequence length="269" mass="28620">MLYYNQKGQTLVIVLLVMILALATGLIVSNRVIQGFKRSVKIDSSVRALGVAEALVERILTLNSGTLDDYIANNSCGSACQLIITGSDGITATAQATLSHYGNSTNQLDVKVEKNATYEVDLTGYSSSSTVELCWDDAASGDNPSVYVSYVHGASPYSLSKYAYNAASTLHGSNGFSTAASDLSYPNCFTVPAKTTPLFLRVRAIYNDINLHVIPKGGSALPIQGYVITATGAVSDVVKTVTALKTKPYLPSEFDFAIFSTSDDTPLQN</sequence>
<reference evidence="2 3" key="1">
    <citation type="journal article" date="2016" name="Nat. Commun.">
        <title>Thousands of microbial genomes shed light on interconnected biogeochemical processes in an aquifer system.</title>
        <authorList>
            <person name="Anantharaman K."/>
            <person name="Brown C.T."/>
            <person name="Hug L.A."/>
            <person name="Sharon I."/>
            <person name="Castelle C.J."/>
            <person name="Probst A.J."/>
            <person name="Thomas B.C."/>
            <person name="Singh A."/>
            <person name="Wilkins M.J."/>
            <person name="Karaoz U."/>
            <person name="Brodie E.L."/>
            <person name="Williams K.H."/>
            <person name="Hubbard S.S."/>
            <person name="Banfield J.F."/>
        </authorList>
    </citation>
    <scope>NUCLEOTIDE SEQUENCE [LARGE SCALE GENOMIC DNA]</scope>
</reference>
<keyword evidence="1" id="KW-1133">Transmembrane helix</keyword>
<proteinExistence type="predicted"/>
<gene>
    <name evidence="2" type="ORF">A3A78_00390</name>
</gene>
<name>A0A1F4VDT2_UNCKA</name>
<accession>A0A1F4VDT2</accession>
<evidence type="ECO:0008006" key="4">
    <source>
        <dbReference type="Google" id="ProtNLM"/>
    </source>
</evidence>
<protein>
    <recommendedName>
        <fullName evidence="4">Type 4 fimbrial biogenesis protein PilX N-terminal domain-containing protein</fullName>
    </recommendedName>
</protein>
<keyword evidence="1" id="KW-0812">Transmembrane</keyword>
<keyword evidence="1" id="KW-0472">Membrane</keyword>
<dbReference type="Proteomes" id="UP000176504">
    <property type="component" value="Unassembled WGS sequence"/>
</dbReference>